<feature type="non-terminal residue" evidence="2">
    <location>
        <position position="1"/>
    </location>
</feature>
<proteinExistence type="predicted"/>
<evidence type="ECO:0000313" key="2">
    <source>
        <dbReference type="EMBL" id="OJT05506.1"/>
    </source>
</evidence>
<keyword evidence="4" id="KW-1185">Reference proteome</keyword>
<dbReference type="EMBL" id="MNAD01001453">
    <property type="protein sequence ID" value="OJT05506.1"/>
    <property type="molecule type" value="Genomic_DNA"/>
</dbReference>
<feature type="compositionally biased region" description="Basic residues" evidence="1">
    <location>
        <begin position="126"/>
        <end position="135"/>
    </location>
</feature>
<comment type="caution">
    <text evidence="2">The sequence shown here is derived from an EMBL/GenBank/DDBJ whole genome shotgun (WGS) entry which is preliminary data.</text>
</comment>
<gene>
    <name evidence="3" type="ORF">TRAPUB_12530</name>
    <name evidence="2" type="ORF">TRAPUB_3676</name>
</gene>
<feature type="compositionally biased region" description="Basic and acidic residues" evidence="1">
    <location>
        <begin position="60"/>
        <end position="69"/>
    </location>
</feature>
<feature type="region of interest" description="Disordered" evidence="1">
    <location>
        <begin position="120"/>
        <end position="153"/>
    </location>
</feature>
<evidence type="ECO:0000256" key="1">
    <source>
        <dbReference type="SAM" id="MobiDB-lite"/>
    </source>
</evidence>
<reference evidence="2 4" key="1">
    <citation type="submission" date="2016-10" db="EMBL/GenBank/DDBJ databases">
        <title>Genome sequence of the basidiomycete white-rot fungus Trametes pubescens.</title>
        <authorList>
            <person name="Makela M.R."/>
            <person name="Granchi Z."/>
            <person name="Peng M."/>
            <person name="De Vries R.P."/>
            <person name="Grigoriev I."/>
            <person name="Riley R."/>
            <person name="Hilden K."/>
        </authorList>
    </citation>
    <scope>NUCLEOTIDE SEQUENCE [LARGE SCALE GENOMIC DNA]</scope>
    <source>
        <strain evidence="2 4">FBCC735</strain>
    </source>
</reference>
<feature type="region of interest" description="Disordered" evidence="1">
    <location>
        <begin position="38"/>
        <end position="101"/>
    </location>
</feature>
<name>A0A1M2VD80_TRAPU</name>
<sequence length="231" mass="25559">VNEALPVLQKYDQSWPASAYVRIWSQQQVKLERLRRKTRARSSEIPLSRVAKKTQGNADSKQKVIEVRDSSPAPPTSPAAGRNPERASPTETTPRAFARNAAPSRIISIASASTSCSATMVSTAHNSRHATHPSHKSSEPGRRTTPAAPGDSIAPVRDFLRSLTQPLDALLPAFRAIGLRDAESLRSVVRMEGWYQWLHMVLVMDGRWEVTELQWKHLADGLKRLAAEEGL</sequence>
<dbReference type="EMBL" id="MNAD01000705">
    <property type="protein sequence ID" value="OJT10953.1"/>
    <property type="molecule type" value="Genomic_DNA"/>
</dbReference>
<evidence type="ECO:0000313" key="4">
    <source>
        <dbReference type="Proteomes" id="UP000184267"/>
    </source>
</evidence>
<evidence type="ECO:0000313" key="3">
    <source>
        <dbReference type="EMBL" id="OJT10953.1"/>
    </source>
</evidence>
<dbReference type="OrthoDB" id="2756677at2759"/>
<accession>A0A1M2VD80</accession>
<dbReference type="AlphaFoldDB" id="A0A1M2VD80"/>
<organism evidence="2 4">
    <name type="scientific">Trametes pubescens</name>
    <name type="common">White-rot fungus</name>
    <dbReference type="NCBI Taxonomy" id="154538"/>
    <lineage>
        <taxon>Eukaryota</taxon>
        <taxon>Fungi</taxon>
        <taxon>Dikarya</taxon>
        <taxon>Basidiomycota</taxon>
        <taxon>Agaricomycotina</taxon>
        <taxon>Agaricomycetes</taxon>
        <taxon>Polyporales</taxon>
        <taxon>Polyporaceae</taxon>
        <taxon>Trametes</taxon>
    </lineage>
</organism>
<protein>
    <submittedName>
        <fullName evidence="2">Uncharacterized protein</fullName>
    </submittedName>
</protein>
<dbReference type="OMA" id="SKCAHEC"/>
<dbReference type="Proteomes" id="UP000184267">
    <property type="component" value="Unassembled WGS sequence"/>
</dbReference>